<name>A0A0A9CJP5_ARUDO</name>
<sequence length="20" mass="2256">MTSESRYIVLGTQRGSRSAR</sequence>
<proteinExistence type="predicted"/>
<evidence type="ECO:0000313" key="2">
    <source>
        <dbReference type="EMBL" id="JAD74653.1"/>
    </source>
</evidence>
<reference evidence="2" key="2">
    <citation type="journal article" date="2015" name="Data Brief">
        <title>Shoot transcriptome of the giant reed, Arundo donax.</title>
        <authorList>
            <person name="Barrero R.A."/>
            <person name="Guerrero F.D."/>
            <person name="Moolhuijzen P."/>
            <person name="Goolsby J.A."/>
            <person name="Tidwell J."/>
            <person name="Bellgard S.E."/>
            <person name="Bellgard M.I."/>
        </authorList>
    </citation>
    <scope>NUCLEOTIDE SEQUENCE</scope>
    <source>
        <tissue evidence="2">Shoot tissue taken approximately 20 cm above the soil surface</tissue>
    </source>
</reference>
<evidence type="ECO:0000256" key="1">
    <source>
        <dbReference type="SAM" id="MobiDB-lite"/>
    </source>
</evidence>
<organism evidence="2">
    <name type="scientific">Arundo donax</name>
    <name type="common">Giant reed</name>
    <name type="synonym">Donax arundinaceus</name>
    <dbReference type="NCBI Taxonomy" id="35708"/>
    <lineage>
        <taxon>Eukaryota</taxon>
        <taxon>Viridiplantae</taxon>
        <taxon>Streptophyta</taxon>
        <taxon>Embryophyta</taxon>
        <taxon>Tracheophyta</taxon>
        <taxon>Spermatophyta</taxon>
        <taxon>Magnoliopsida</taxon>
        <taxon>Liliopsida</taxon>
        <taxon>Poales</taxon>
        <taxon>Poaceae</taxon>
        <taxon>PACMAD clade</taxon>
        <taxon>Arundinoideae</taxon>
        <taxon>Arundineae</taxon>
        <taxon>Arundo</taxon>
    </lineage>
</organism>
<dbReference type="AlphaFoldDB" id="A0A0A9CJP5"/>
<feature type="region of interest" description="Disordered" evidence="1">
    <location>
        <begin position="1"/>
        <end position="20"/>
    </location>
</feature>
<dbReference type="EMBL" id="GBRH01223242">
    <property type="protein sequence ID" value="JAD74653.1"/>
    <property type="molecule type" value="Transcribed_RNA"/>
</dbReference>
<reference evidence="2" key="1">
    <citation type="submission" date="2014-09" db="EMBL/GenBank/DDBJ databases">
        <authorList>
            <person name="Magalhaes I.L.F."/>
            <person name="Oliveira U."/>
            <person name="Santos F.R."/>
            <person name="Vidigal T.H.D.A."/>
            <person name="Brescovit A.D."/>
            <person name="Santos A.J."/>
        </authorList>
    </citation>
    <scope>NUCLEOTIDE SEQUENCE</scope>
    <source>
        <tissue evidence="2">Shoot tissue taken approximately 20 cm above the soil surface</tissue>
    </source>
</reference>
<protein>
    <submittedName>
        <fullName evidence="2">Uncharacterized protein</fullName>
    </submittedName>
</protein>
<accession>A0A0A9CJP5</accession>